<evidence type="ECO:0000259" key="3">
    <source>
        <dbReference type="Pfam" id="PF12804"/>
    </source>
</evidence>
<dbReference type="PANTHER" id="PTHR19136:SF81">
    <property type="entry name" value="MOLYBDENUM COFACTOR GUANYLYLTRANSFERASE"/>
    <property type="match status" value="1"/>
</dbReference>
<evidence type="ECO:0000313" key="5">
    <source>
        <dbReference type="Proteomes" id="UP000649739"/>
    </source>
</evidence>
<reference evidence="4" key="2">
    <citation type="submission" date="2020-09" db="EMBL/GenBank/DDBJ databases">
        <authorList>
            <person name="Sun Q."/>
            <person name="Ohkuma M."/>
        </authorList>
    </citation>
    <scope>NUCLEOTIDE SEQUENCE</scope>
    <source>
        <strain evidence="4">JCM 3090</strain>
    </source>
</reference>
<dbReference type="Proteomes" id="UP000649739">
    <property type="component" value="Unassembled WGS sequence"/>
</dbReference>
<feature type="region of interest" description="Disordered" evidence="2">
    <location>
        <begin position="41"/>
        <end position="69"/>
    </location>
</feature>
<dbReference type="InterPro" id="IPR025877">
    <property type="entry name" value="MobA-like_NTP_Trfase"/>
</dbReference>
<feature type="compositionally biased region" description="Basic and acidic residues" evidence="2">
    <location>
        <begin position="11"/>
        <end position="23"/>
    </location>
</feature>
<dbReference type="Pfam" id="PF12804">
    <property type="entry name" value="NTP_transf_3"/>
    <property type="match status" value="1"/>
</dbReference>
<protein>
    <recommendedName>
        <fullName evidence="3">MobA-like NTP transferase domain-containing protein</fullName>
    </recommendedName>
</protein>
<dbReference type="EMBL" id="BMQB01000003">
    <property type="protein sequence ID" value="GGJ87473.1"/>
    <property type="molecule type" value="Genomic_DNA"/>
</dbReference>
<comment type="caution">
    <text evidence="4">The sequence shown here is derived from an EMBL/GenBank/DDBJ whole genome shotgun (WGS) entry which is preliminary data.</text>
</comment>
<proteinExistence type="predicted"/>
<dbReference type="AlphaFoldDB" id="A0A8J3B1D8"/>
<dbReference type="GO" id="GO:0016779">
    <property type="term" value="F:nucleotidyltransferase activity"/>
    <property type="evidence" value="ECO:0007669"/>
    <property type="project" value="UniProtKB-ARBA"/>
</dbReference>
<organism evidence="4 5">
    <name type="scientific">Pilimelia anulata</name>
    <dbReference type="NCBI Taxonomy" id="53371"/>
    <lineage>
        <taxon>Bacteria</taxon>
        <taxon>Bacillati</taxon>
        <taxon>Actinomycetota</taxon>
        <taxon>Actinomycetes</taxon>
        <taxon>Micromonosporales</taxon>
        <taxon>Micromonosporaceae</taxon>
        <taxon>Pilimelia</taxon>
    </lineage>
</organism>
<reference evidence="4" key="1">
    <citation type="journal article" date="2014" name="Int. J. Syst. Evol. Microbiol.">
        <title>Complete genome sequence of Corynebacterium casei LMG S-19264T (=DSM 44701T), isolated from a smear-ripened cheese.</title>
        <authorList>
            <consortium name="US DOE Joint Genome Institute (JGI-PGF)"/>
            <person name="Walter F."/>
            <person name="Albersmeier A."/>
            <person name="Kalinowski J."/>
            <person name="Ruckert C."/>
        </authorList>
    </citation>
    <scope>NUCLEOTIDE SEQUENCE</scope>
    <source>
        <strain evidence="4">JCM 3090</strain>
    </source>
</reference>
<evidence type="ECO:0000256" key="1">
    <source>
        <dbReference type="ARBA" id="ARBA00022679"/>
    </source>
</evidence>
<keyword evidence="1" id="KW-0808">Transferase</keyword>
<feature type="compositionally biased region" description="Gly residues" evidence="2">
    <location>
        <begin position="1"/>
        <end position="10"/>
    </location>
</feature>
<keyword evidence="5" id="KW-1185">Reference proteome</keyword>
<name>A0A8J3B1D8_9ACTN</name>
<feature type="domain" description="MobA-like NTP transferase" evidence="3">
    <location>
        <begin position="2"/>
        <end position="165"/>
    </location>
</feature>
<sequence length="199" mass="19666">MLAGGAGRRLGGPDKPDRAVAGRSMRDRVLAAVADAAARLVVGPPGPPLPPGVRRAREDPPGGGPVAAASAGLAALDTAPTSPAGPAAAVPAVVALLAADLPLLDPPAVARLLAALAADPAADAALYVDGGGRYQYLCGVWRTAALRAALAAAPPAGRPVRALLAGRRVVGVTAGGPGPAPWFDCDTEAELRAAREWAR</sequence>
<dbReference type="Gene3D" id="3.90.550.10">
    <property type="entry name" value="Spore Coat Polysaccharide Biosynthesis Protein SpsA, Chain A"/>
    <property type="match status" value="1"/>
</dbReference>
<gene>
    <name evidence="4" type="ORF">GCM10010123_16330</name>
</gene>
<accession>A0A8J3B1D8</accession>
<evidence type="ECO:0000313" key="4">
    <source>
        <dbReference type="EMBL" id="GGJ87473.1"/>
    </source>
</evidence>
<evidence type="ECO:0000256" key="2">
    <source>
        <dbReference type="SAM" id="MobiDB-lite"/>
    </source>
</evidence>
<dbReference type="SUPFAM" id="SSF53448">
    <property type="entry name" value="Nucleotide-diphospho-sugar transferases"/>
    <property type="match status" value="1"/>
</dbReference>
<dbReference type="InterPro" id="IPR029044">
    <property type="entry name" value="Nucleotide-diphossugar_trans"/>
</dbReference>
<dbReference type="PANTHER" id="PTHR19136">
    <property type="entry name" value="MOLYBDENUM COFACTOR GUANYLYLTRANSFERASE"/>
    <property type="match status" value="1"/>
</dbReference>
<feature type="region of interest" description="Disordered" evidence="2">
    <location>
        <begin position="1"/>
        <end position="23"/>
    </location>
</feature>